<name>A0A0W0VT10_9GAMM</name>
<dbReference type="InterPro" id="IPR023051">
    <property type="entry name" value="Kup"/>
</dbReference>
<dbReference type="EMBL" id="LNYK01000001">
    <property type="protein sequence ID" value="KTD23267.1"/>
    <property type="molecule type" value="Genomic_DNA"/>
</dbReference>
<comment type="subcellular location">
    <subcellularLocation>
        <location evidence="13">Cell membrane</location>
        <topology evidence="13">Multi-pass membrane protein</topology>
    </subcellularLocation>
    <subcellularLocation>
        <location evidence="1">Membrane</location>
        <topology evidence="1">Multi-pass membrane protein</topology>
    </subcellularLocation>
</comment>
<evidence type="ECO:0000256" key="13">
    <source>
        <dbReference type="HAMAP-Rule" id="MF_01522"/>
    </source>
</evidence>
<evidence type="ECO:0000256" key="3">
    <source>
        <dbReference type="ARBA" id="ARBA00022448"/>
    </source>
</evidence>
<feature type="transmembrane region" description="Helical" evidence="13">
    <location>
        <begin position="286"/>
        <end position="310"/>
    </location>
</feature>
<feature type="transmembrane region" description="Helical" evidence="13">
    <location>
        <begin position="49"/>
        <end position="70"/>
    </location>
</feature>
<evidence type="ECO:0000256" key="4">
    <source>
        <dbReference type="ARBA" id="ARBA00022475"/>
    </source>
</evidence>
<dbReference type="PANTHER" id="PTHR30540">
    <property type="entry name" value="OSMOTIC STRESS POTASSIUM TRANSPORTER"/>
    <property type="match status" value="1"/>
</dbReference>
<feature type="transmembrane region" description="Helical" evidence="13">
    <location>
        <begin position="335"/>
        <end position="356"/>
    </location>
</feature>
<feature type="transmembrane region" description="Helical" evidence="13">
    <location>
        <begin position="131"/>
        <end position="154"/>
    </location>
</feature>
<feature type="transmembrane region" description="Helical" evidence="13">
    <location>
        <begin position="100"/>
        <end position="125"/>
    </location>
</feature>
<evidence type="ECO:0000256" key="11">
    <source>
        <dbReference type="ARBA" id="ARBA00023065"/>
    </source>
</evidence>
<gene>
    <name evidence="13 16" type="primary">kup</name>
    <name evidence="16" type="ORF">Llon_0152</name>
</gene>
<organism evidence="16 17">
    <name type="scientific">Legionella londiniensis</name>
    <dbReference type="NCBI Taxonomy" id="45068"/>
    <lineage>
        <taxon>Bacteria</taxon>
        <taxon>Pseudomonadati</taxon>
        <taxon>Pseudomonadota</taxon>
        <taxon>Gammaproteobacteria</taxon>
        <taxon>Legionellales</taxon>
        <taxon>Legionellaceae</taxon>
        <taxon>Legionella</taxon>
    </lineage>
</organism>
<keyword evidence="9 13" id="KW-0630">Potassium</keyword>
<dbReference type="GO" id="GO:0005886">
    <property type="term" value="C:plasma membrane"/>
    <property type="evidence" value="ECO:0007669"/>
    <property type="project" value="UniProtKB-SubCell"/>
</dbReference>
<feature type="domain" description="K+ potassium transporter integral membrane" evidence="14">
    <location>
        <begin position="16"/>
        <end position="461"/>
    </location>
</feature>
<dbReference type="Pfam" id="PF02705">
    <property type="entry name" value="K_trans"/>
    <property type="match status" value="1"/>
</dbReference>
<dbReference type="GO" id="GO:0015293">
    <property type="term" value="F:symporter activity"/>
    <property type="evidence" value="ECO:0007669"/>
    <property type="project" value="UniProtKB-UniRule"/>
</dbReference>
<feature type="transmembrane region" description="Helical" evidence="13">
    <location>
        <begin position="213"/>
        <end position="232"/>
    </location>
</feature>
<evidence type="ECO:0000313" key="16">
    <source>
        <dbReference type="EMBL" id="KTD23267.1"/>
    </source>
</evidence>
<evidence type="ECO:0000256" key="10">
    <source>
        <dbReference type="ARBA" id="ARBA00022989"/>
    </source>
</evidence>
<keyword evidence="12 13" id="KW-0472">Membrane</keyword>
<keyword evidence="8 13" id="KW-0769">Symport</keyword>
<feature type="transmembrane region" description="Helical" evidence="13">
    <location>
        <begin position="395"/>
        <end position="414"/>
    </location>
</feature>
<evidence type="ECO:0000256" key="8">
    <source>
        <dbReference type="ARBA" id="ARBA00022847"/>
    </source>
</evidence>
<evidence type="ECO:0000259" key="15">
    <source>
        <dbReference type="Pfam" id="PF22776"/>
    </source>
</evidence>
<feature type="transmembrane region" description="Helical" evidence="13">
    <location>
        <begin position="166"/>
        <end position="188"/>
    </location>
</feature>
<keyword evidence="5" id="KW-0997">Cell inner membrane</keyword>
<evidence type="ECO:0000256" key="9">
    <source>
        <dbReference type="ARBA" id="ARBA00022958"/>
    </source>
</evidence>
<dbReference type="Pfam" id="PF22776">
    <property type="entry name" value="K_trans_C"/>
    <property type="match status" value="1"/>
</dbReference>
<dbReference type="PATRIC" id="fig|45068.5.peg.160"/>
<feature type="domain" description="K+ potassium transporter C-terminal" evidence="15">
    <location>
        <begin position="474"/>
        <end position="626"/>
    </location>
</feature>
<evidence type="ECO:0000259" key="14">
    <source>
        <dbReference type="Pfam" id="PF02705"/>
    </source>
</evidence>
<dbReference type="PANTHER" id="PTHR30540:SF79">
    <property type="entry name" value="LOW AFFINITY POTASSIUM TRANSPORT SYSTEM PROTEIN KUP"/>
    <property type="match status" value="1"/>
</dbReference>
<evidence type="ECO:0000256" key="2">
    <source>
        <dbReference type="ARBA" id="ARBA00007019"/>
    </source>
</evidence>
<dbReference type="InterPro" id="IPR053951">
    <property type="entry name" value="K_trans_N"/>
</dbReference>
<dbReference type="OrthoDB" id="9805577at2"/>
<accession>A0A0W0VT10</accession>
<dbReference type="STRING" id="45068.Llon_0152"/>
<evidence type="ECO:0000256" key="7">
    <source>
        <dbReference type="ARBA" id="ARBA00022692"/>
    </source>
</evidence>
<sequence>MSEGTNNTSHSAFSLSLAALGVVYGDIGTSPLYAMRESLNGIPINIPDVLGVLSLIFWSLILVISIKYLIILFRADNEGEGGILSLLALIRGYIGNRTKIFFVLGIFGAGLLLGDGMLTPAISVISAVEGMYVIMPSLSDWVIPLTLVILIILFSLQSFGTAKIGVVFGPIIFIWFITIAVLGIIQIIDNPMVLKGINPVYAVRFFMENGWRGYALLGGVFLVITGAEALYADLGHFGKKPIRISWFAVALPGLLLNYFGQGAYLLNNPEAIVNPFYMLAPPGFSIWLLIIATLATVIASQAVITATFSLTKQAVLLGLYPHLPIVQTSGMRGQIYIPQMNMILAIGTVLLILVFQSSNALAHAYGIAVNLDMALTTTLVFYLAVKKWKWGWMKLMLLASFFGFIDLAFLGANIQKIATGGWVPIVFALVCAFIMYTWHSGRQFLRSAYYMKKDELSKILKQFDYKSLNRLPGTTAIFITDIYDKSGGSFLHFLKLNRTLPEHILIVNYTVESIPYVSSQNRFEINCMKENICELTLHYGFKDTVSVPQALYVANDRGILPFEVNVDTATYLIEIPNVVASKKRKTLWFYWQERLFSFLVRNYSANLNIEFYQLPFNRTIAMGTYYLI</sequence>
<comment type="function">
    <text evidence="13">Transport of potassium into the cell. Likely operates as a K(+):H(+) symporter.</text>
</comment>
<keyword evidence="17" id="KW-1185">Reference proteome</keyword>
<feature type="transmembrane region" description="Helical" evidence="13">
    <location>
        <begin position="362"/>
        <end position="383"/>
    </location>
</feature>
<dbReference type="GO" id="GO:0015079">
    <property type="term" value="F:potassium ion transmembrane transporter activity"/>
    <property type="evidence" value="ECO:0007669"/>
    <property type="project" value="UniProtKB-UniRule"/>
</dbReference>
<dbReference type="AlphaFoldDB" id="A0A0W0VT10"/>
<proteinExistence type="inferred from homology"/>
<dbReference type="RefSeq" id="WP_058528164.1">
    <property type="nucleotide sequence ID" value="NZ_CAAAHZ010000005.1"/>
</dbReference>
<keyword evidence="3 13" id="KW-0813">Transport</keyword>
<comment type="similarity">
    <text evidence="2 13">Belongs to the HAK/KUP transporter (TC 2.A.72) family.</text>
</comment>
<feature type="transmembrane region" description="Helical" evidence="13">
    <location>
        <begin position="420"/>
        <end position="438"/>
    </location>
</feature>
<evidence type="ECO:0000256" key="5">
    <source>
        <dbReference type="ARBA" id="ARBA00022519"/>
    </source>
</evidence>
<keyword evidence="10 13" id="KW-1133">Transmembrane helix</keyword>
<evidence type="ECO:0000313" key="17">
    <source>
        <dbReference type="Proteomes" id="UP000054997"/>
    </source>
</evidence>
<dbReference type="InterPro" id="IPR003855">
    <property type="entry name" value="K+_transporter"/>
</dbReference>
<evidence type="ECO:0000256" key="1">
    <source>
        <dbReference type="ARBA" id="ARBA00004141"/>
    </source>
</evidence>
<dbReference type="InterPro" id="IPR053952">
    <property type="entry name" value="K_trans_C"/>
</dbReference>
<keyword evidence="11 13" id="KW-0406">Ion transport</keyword>
<keyword evidence="4 13" id="KW-1003">Cell membrane</keyword>
<comment type="caution">
    <text evidence="16">The sequence shown here is derived from an EMBL/GenBank/DDBJ whole genome shotgun (WGS) entry which is preliminary data.</text>
</comment>
<protein>
    <recommendedName>
        <fullName evidence="13">Probable potassium transport system protein Kup</fullName>
    </recommendedName>
</protein>
<comment type="catalytic activity">
    <reaction evidence="13">
        <text>K(+)(in) + H(+)(in) = K(+)(out) + H(+)(out)</text>
        <dbReference type="Rhea" id="RHEA:28490"/>
        <dbReference type="ChEBI" id="CHEBI:15378"/>
        <dbReference type="ChEBI" id="CHEBI:29103"/>
    </reaction>
</comment>
<evidence type="ECO:0000256" key="6">
    <source>
        <dbReference type="ARBA" id="ARBA00022538"/>
    </source>
</evidence>
<keyword evidence="6 13" id="KW-0633">Potassium transport</keyword>
<evidence type="ECO:0000256" key="12">
    <source>
        <dbReference type="ARBA" id="ARBA00023136"/>
    </source>
</evidence>
<dbReference type="HAMAP" id="MF_01522">
    <property type="entry name" value="Kup"/>
    <property type="match status" value="1"/>
</dbReference>
<dbReference type="Proteomes" id="UP000054997">
    <property type="component" value="Unassembled WGS sequence"/>
</dbReference>
<keyword evidence="7 13" id="KW-0812">Transmembrane</keyword>
<feature type="transmembrane region" description="Helical" evidence="13">
    <location>
        <begin position="244"/>
        <end position="266"/>
    </location>
</feature>
<reference evidence="16 17" key="1">
    <citation type="submission" date="2015-11" db="EMBL/GenBank/DDBJ databases">
        <title>Genomic analysis of 38 Legionella species identifies large and diverse effector repertoires.</title>
        <authorList>
            <person name="Burstein D."/>
            <person name="Amaro F."/>
            <person name="Zusman T."/>
            <person name="Lifshitz Z."/>
            <person name="Cohen O."/>
            <person name="Gilbert J.A."/>
            <person name="Pupko T."/>
            <person name="Shuman H.A."/>
            <person name="Segal G."/>
        </authorList>
    </citation>
    <scope>NUCLEOTIDE SEQUENCE [LARGE SCALE GENOMIC DNA]</scope>
    <source>
        <strain evidence="16 17">ATCC 49505</strain>
    </source>
</reference>